<evidence type="ECO:0000313" key="15">
    <source>
        <dbReference type="EMBL" id="CAA0811356.1"/>
    </source>
</evidence>
<evidence type="ECO:0000256" key="13">
    <source>
        <dbReference type="RuleBase" id="RU363063"/>
    </source>
</evidence>
<comment type="cofactor">
    <cofactor evidence="1 13">
        <name>Mn(2+)</name>
        <dbReference type="ChEBI" id="CHEBI:29035"/>
    </cofactor>
</comment>
<comment type="similarity">
    <text evidence="4 13">Belongs to the glycosyltransferase 31 family.</text>
</comment>
<accession>A0A9N7MRT1</accession>
<comment type="caution">
    <text evidence="15">The sequence shown here is derived from an EMBL/GenBank/DDBJ whole genome shotgun (WGS) entry which is preliminary data.</text>
</comment>
<dbReference type="AlphaFoldDB" id="A0A9N7MRT1"/>
<name>A0A9N7MRT1_STRHE</name>
<keyword evidence="7 13" id="KW-0812">Transmembrane</keyword>
<evidence type="ECO:0000256" key="10">
    <source>
        <dbReference type="ARBA" id="ARBA00023034"/>
    </source>
</evidence>
<evidence type="ECO:0000256" key="12">
    <source>
        <dbReference type="ARBA" id="ARBA00023211"/>
    </source>
</evidence>
<dbReference type="Proteomes" id="UP001153555">
    <property type="component" value="Unassembled WGS sequence"/>
</dbReference>
<gene>
    <name evidence="15" type="ORF">SHERM_12535</name>
</gene>
<organism evidence="15 16">
    <name type="scientific">Striga hermonthica</name>
    <name type="common">Purple witchweed</name>
    <name type="synonym">Buchnera hermonthica</name>
    <dbReference type="NCBI Taxonomy" id="68872"/>
    <lineage>
        <taxon>Eukaryota</taxon>
        <taxon>Viridiplantae</taxon>
        <taxon>Streptophyta</taxon>
        <taxon>Embryophyta</taxon>
        <taxon>Tracheophyta</taxon>
        <taxon>Spermatophyta</taxon>
        <taxon>Magnoliopsida</taxon>
        <taxon>eudicotyledons</taxon>
        <taxon>Gunneridae</taxon>
        <taxon>Pentapetalae</taxon>
        <taxon>asterids</taxon>
        <taxon>lamiids</taxon>
        <taxon>Lamiales</taxon>
        <taxon>Orobanchaceae</taxon>
        <taxon>Buchnereae</taxon>
        <taxon>Striga</taxon>
    </lineage>
</organism>
<keyword evidence="11 13" id="KW-0472">Membrane</keyword>
<proteinExistence type="inferred from homology"/>
<feature type="domain" description="DUF4094" evidence="14">
    <location>
        <begin position="12"/>
        <end position="101"/>
    </location>
</feature>
<evidence type="ECO:0000256" key="1">
    <source>
        <dbReference type="ARBA" id="ARBA00001936"/>
    </source>
</evidence>
<keyword evidence="9 13" id="KW-1133">Transmembrane helix</keyword>
<evidence type="ECO:0000256" key="9">
    <source>
        <dbReference type="ARBA" id="ARBA00022989"/>
    </source>
</evidence>
<dbReference type="Gene3D" id="3.90.550.50">
    <property type="match status" value="1"/>
</dbReference>
<protein>
    <recommendedName>
        <fullName evidence="13">Hexosyltransferase</fullName>
        <ecNumber evidence="13">2.4.1.-</ecNumber>
    </recommendedName>
</protein>
<dbReference type="FunFam" id="3.90.550.50:FF:000002">
    <property type="entry name" value="Hexosyltransferase"/>
    <property type="match status" value="1"/>
</dbReference>
<dbReference type="EC" id="2.4.1.-" evidence="13"/>
<keyword evidence="10 13" id="KW-0333">Golgi apparatus</keyword>
<evidence type="ECO:0000256" key="8">
    <source>
        <dbReference type="ARBA" id="ARBA00022968"/>
    </source>
</evidence>
<evidence type="ECO:0000256" key="11">
    <source>
        <dbReference type="ARBA" id="ARBA00023136"/>
    </source>
</evidence>
<keyword evidence="16" id="KW-1185">Reference proteome</keyword>
<dbReference type="InterPro" id="IPR025298">
    <property type="entry name" value="DUF4094"/>
</dbReference>
<keyword evidence="8 13" id="KW-0735">Signal-anchor</keyword>
<dbReference type="InterPro" id="IPR002659">
    <property type="entry name" value="Glyco_trans_31"/>
</dbReference>
<dbReference type="OrthoDB" id="1158011at2759"/>
<comment type="pathway">
    <text evidence="3">Protein modification; protein glycosylation.</text>
</comment>
<evidence type="ECO:0000256" key="2">
    <source>
        <dbReference type="ARBA" id="ARBA00004323"/>
    </source>
</evidence>
<comment type="subcellular location">
    <subcellularLocation>
        <location evidence="2 13">Golgi apparatus membrane</location>
        <topology evidence="2 13">Single-pass type II membrane protein</topology>
    </subcellularLocation>
</comment>
<sequence>MASKNRNRDKQSLKWTVVLCAISFCLGVLFTHRIWVNPLSSEDHNLYGRRHLGESKVISDDDCERNKELIHDDEVIKEVNKAHEAIEYLDSSVAKLRSELPSSNNNIGDSENSTNHVDIIRKKVFMVIGINTAFSSRKRRDSVRETWMPRGKNMVQLEEEKGIVVRFMIGHSATSNSILDRAIDSEDAQHQDFLRLPHIEGYHELTAKTKSFFVTALERWDADFYVKVDDDVHVNLGTLAATLARHRTKPRVYIGCMKSGPVLFQKSFKYHEPEYWKFGEIGNKYFRHATGQIYALSKDLAEYISINRHILHKYANEDVSLGSWFIGLEIEHINDGGMCCQTTRCDWRGGISPVCAASFDWTCSGICKSVERMKYVHMMCGEDASTLWDALL</sequence>
<dbReference type="GO" id="GO:0048531">
    <property type="term" value="F:beta-1,3-galactosyltransferase activity"/>
    <property type="evidence" value="ECO:0007669"/>
    <property type="project" value="TreeGrafter"/>
</dbReference>
<evidence type="ECO:0000313" key="16">
    <source>
        <dbReference type="Proteomes" id="UP001153555"/>
    </source>
</evidence>
<dbReference type="Pfam" id="PF01762">
    <property type="entry name" value="Galactosyl_T"/>
    <property type="match status" value="1"/>
</dbReference>
<evidence type="ECO:0000256" key="3">
    <source>
        <dbReference type="ARBA" id="ARBA00004922"/>
    </source>
</evidence>
<dbReference type="PANTHER" id="PTHR11214:SF226">
    <property type="entry name" value="BETA-1,3-GALACTOSYLTRANSFERASE 7"/>
    <property type="match status" value="1"/>
</dbReference>
<feature type="transmembrane region" description="Helical" evidence="13">
    <location>
        <begin position="12"/>
        <end position="35"/>
    </location>
</feature>
<evidence type="ECO:0000256" key="5">
    <source>
        <dbReference type="ARBA" id="ARBA00022676"/>
    </source>
</evidence>
<reference evidence="15" key="1">
    <citation type="submission" date="2019-12" db="EMBL/GenBank/DDBJ databases">
        <authorList>
            <person name="Scholes J."/>
        </authorList>
    </citation>
    <scope>NUCLEOTIDE SEQUENCE</scope>
</reference>
<dbReference type="GO" id="GO:0000139">
    <property type="term" value="C:Golgi membrane"/>
    <property type="evidence" value="ECO:0007669"/>
    <property type="project" value="UniProtKB-SubCell"/>
</dbReference>
<dbReference type="EMBL" id="CACSLK010008411">
    <property type="protein sequence ID" value="CAA0811356.1"/>
    <property type="molecule type" value="Genomic_DNA"/>
</dbReference>
<keyword evidence="12 13" id="KW-0464">Manganese</keyword>
<keyword evidence="5 13" id="KW-0328">Glycosyltransferase</keyword>
<evidence type="ECO:0000259" key="14">
    <source>
        <dbReference type="Pfam" id="PF13334"/>
    </source>
</evidence>
<evidence type="ECO:0000256" key="7">
    <source>
        <dbReference type="ARBA" id="ARBA00022692"/>
    </source>
</evidence>
<dbReference type="PANTHER" id="PTHR11214">
    <property type="entry name" value="BETA-1,3-N-ACETYLGLUCOSAMINYLTRANSFERASE"/>
    <property type="match status" value="1"/>
</dbReference>
<dbReference type="Pfam" id="PF13334">
    <property type="entry name" value="DUF4094"/>
    <property type="match status" value="1"/>
</dbReference>
<keyword evidence="6" id="KW-0808">Transferase</keyword>
<evidence type="ECO:0000256" key="4">
    <source>
        <dbReference type="ARBA" id="ARBA00008661"/>
    </source>
</evidence>
<evidence type="ECO:0000256" key="6">
    <source>
        <dbReference type="ARBA" id="ARBA00022679"/>
    </source>
</evidence>